<sequence>QLQVIVQDMLPKNQNIAKWLGLNNQVFAVYLIRNIIETYNKIEYKIIKNIEINKEKGALVNNVEHEQKTTENKKVLLIMEYGDLTMIQKN</sequence>
<evidence type="ECO:0000313" key="1">
    <source>
        <dbReference type="EMBL" id="CAG8834216.1"/>
    </source>
</evidence>
<protein>
    <submittedName>
        <fullName evidence="1">22110_t:CDS:1</fullName>
    </submittedName>
</protein>
<comment type="caution">
    <text evidence="1">The sequence shown here is derived from an EMBL/GenBank/DDBJ whole genome shotgun (WGS) entry which is preliminary data.</text>
</comment>
<organism evidence="1 2">
    <name type="scientific">Gigaspora margarita</name>
    <dbReference type="NCBI Taxonomy" id="4874"/>
    <lineage>
        <taxon>Eukaryota</taxon>
        <taxon>Fungi</taxon>
        <taxon>Fungi incertae sedis</taxon>
        <taxon>Mucoromycota</taxon>
        <taxon>Glomeromycotina</taxon>
        <taxon>Glomeromycetes</taxon>
        <taxon>Diversisporales</taxon>
        <taxon>Gigasporaceae</taxon>
        <taxon>Gigaspora</taxon>
    </lineage>
</organism>
<gene>
    <name evidence="1" type="ORF">GMARGA_LOCUS31942</name>
</gene>
<evidence type="ECO:0000313" key="2">
    <source>
        <dbReference type="Proteomes" id="UP000789901"/>
    </source>
</evidence>
<accession>A0ABN7WJZ7</accession>
<proteinExistence type="predicted"/>
<dbReference type="EMBL" id="CAJVQB010048895">
    <property type="protein sequence ID" value="CAG8834216.1"/>
    <property type="molecule type" value="Genomic_DNA"/>
</dbReference>
<reference evidence="1 2" key="1">
    <citation type="submission" date="2021-06" db="EMBL/GenBank/DDBJ databases">
        <authorList>
            <person name="Kallberg Y."/>
            <person name="Tangrot J."/>
            <person name="Rosling A."/>
        </authorList>
    </citation>
    <scope>NUCLEOTIDE SEQUENCE [LARGE SCALE GENOMIC DNA]</scope>
    <source>
        <strain evidence="1 2">120-4 pot B 10/14</strain>
    </source>
</reference>
<feature type="non-terminal residue" evidence="1">
    <location>
        <position position="1"/>
    </location>
</feature>
<keyword evidence="2" id="KW-1185">Reference proteome</keyword>
<dbReference type="Proteomes" id="UP000789901">
    <property type="component" value="Unassembled WGS sequence"/>
</dbReference>
<name>A0ABN7WJZ7_GIGMA</name>